<dbReference type="RefSeq" id="WP_009945512.1">
    <property type="nucleotide sequence ID" value="NZ_BAAAGS010000005.1"/>
</dbReference>
<dbReference type="InterPro" id="IPR050763">
    <property type="entry name" value="ABC_transporter_ATP-binding"/>
</dbReference>
<gene>
    <name evidence="7" type="ORF">GCM10009533_11570</name>
</gene>
<reference evidence="7 8" key="1">
    <citation type="journal article" date="2019" name="Int. J. Syst. Evol. Microbiol.">
        <title>The Global Catalogue of Microorganisms (GCM) 10K type strain sequencing project: providing services to taxonomists for standard genome sequencing and annotation.</title>
        <authorList>
            <consortium name="The Broad Institute Genomics Platform"/>
            <consortium name="The Broad Institute Genome Sequencing Center for Infectious Disease"/>
            <person name="Wu L."/>
            <person name="Ma J."/>
        </authorList>
    </citation>
    <scope>NUCLEOTIDE SEQUENCE [LARGE SCALE GENOMIC DNA]</scope>
    <source>
        <strain evidence="7 8">JCM 10303</strain>
    </source>
</reference>
<evidence type="ECO:0000313" key="7">
    <source>
        <dbReference type="EMBL" id="GAA0514318.1"/>
    </source>
</evidence>
<keyword evidence="5" id="KW-0046">Antibiotic resistance</keyword>
<evidence type="ECO:0000256" key="4">
    <source>
        <dbReference type="ARBA" id="ARBA00022840"/>
    </source>
</evidence>
<dbReference type="InterPro" id="IPR027417">
    <property type="entry name" value="P-loop_NTPase"/>
</dbReference>
<dbReference type="SMART" id="SM00382">
    <property type="entry name" value="AAA"/>
    <property type="match status" value="1"/>
</dbReference>
<keyword evidence="8" id="KW-1185">Reference proteome</keyword>
<evidence type="ECO:0000259" key="6">
    <source>
        <dbReference type="PROSITE" id="PS50893"/>
    </source>
</evidence>
<dbReference type="PANTHER" id="PTHR42711:SF19">
    <property type="entry name" value="DOXORUBICIN RESISTANCE ATP-BINDING PROTEIN DRRA"/>
    <property type="match status" value="1"/>
</dbReference>
<dbReference type="Gene3D" id="3.40.50.300">
    <property type="entry name" value="P-loop containing nucleotide triphosphate hydrolases"/>
    <property type="match status" value="1"/>
</dbReference>
<evidence type="ECO:0000256" key="3">
    <source>
        <dbReference type="ARBA" id="ARBA00022741"/>
    </source>
</evidence>
<comment type="caution">
    <text evidence="7">The sequence shown here is derived from an EMBL/GenBank/DDBJ whole genome shotgun (WGS) entry which is preliminary data.</text>
</comment>
<dbReference type="SUPFAM" id="SSF52540">
    <property type="entry name" value="P-loop containing nucleoside triphosphate hydrolases"/>
    <property type="match status" value="1"/>
</dbReference>
<evidence type="ECO:0000256" key="5">
    <source>
        <dbReference type="ARBA" id="ARBA00023251"/>
    </source>
</evidence>
<dbReference type="Proteomes" id="UP001500729">
    <property type="component" value="Unassembled WGS sequence"/>
</dbReference>
<dbReference type="InterPro" id="IPR003593">
    <property type="entry name" value="AAA+_ATPase"/>
</dbReference>
<name>A0ABN1C904_SACER</name>
<keyword evidence="3" id="KW-0547">Nucleotide-binding</keyword>
<comment type="subcellular location">
    <subcellularLocation>
        <location evidence="1">Cell membrane</location>
        <topology evidence="1">Peripheral membrane protein</topology>
    </subcellularLocation>
</comment>
<keyword evidence="2" id="KW-0813">Transport</keyword>
<sequence length="256" mass="26565">MNTTRPKPAVAAAGLRKTCGTRTVLDGVDLLVPQGGVFCLLGEAGAGKTTVVRLLSALTAPDGGELRVAGHDVVRAPASVRAAVGLCGLTAVDGSLTVEENLLRTADLHRLGQDDGRSRAADLIERFDLVDVAGAPAARCRRGERRRLELAMAVVGLPPVLLLDEPTAGLDPGDRRAVRRIVRQLADAGVTVFLATRSRAEAAALADRVAVLHGGRLVAGGMPDVEADPCRGETGAMPVRDFFAGNEAARCAVSRS</sequence>
<dbReference type="PROSITE" id="PS50893">
    <property type="entry name" value="ABC_TRANSPORTER_2"/>
    <property type="match status" value="1"/>
</dbReference>
<dbReference type="Pfam" id="PF00005">
    <property type="entry name" value="ABC_tran"/>
    <property type="match status" value="1"/>
</dbReference>
<dbReference type="InterPro" id="IPR003439">
    <property type="entry name" value="ABC_transporter-like_ATP-bd"/>
</dbReference>
<evidence type="ECO:0000313" key="8">
    <source>
        <dbReference type="Proteomes" id="UP001500729"/>
    </source>
</evidence>
<dbReference type="EMBL" id="BAAAGS010000005">
    <property type="protein sequence ID" value="GAA0514318.1"/>
    <property type="molecule type" value="Genomic_DNA"/>
</dbReference>
<protein>
    <recommendedName>
        <fullName evidence="6">ABC transporter domain-containing protein</fullName>
    </recommendedName>
</protein>
<evidence type="ECO:0000256" key="1">
    <source>
        <dbReference type="ARBA" id="ARBA00004202"/>
    </source>
</evidence>
<keyword evidence="4" id="KW-0067">ATP-binding</keyword>
<feature type="domain" description="ABC transporter" evidence="6">
    <location>
        <begin position="10"/>
        <end position="239"/>
    </location>
</feature>
<evidence type="ECO:0000256" key="2">
    <source>
        <dbReference type="ARBA" id="ARBA00022448"/>
    </source>
</evidence>
<accession>A0ABN1C904</accession>
<dbReference type="PANTHER" id="PTHR42711">
    <property type="entry name" value="ABC TRANSPORTER ATP-BINDING PROTEIN"/>
    <property type="match status" value="1"/>
</dbReference>
<proteinExistence type="predicted"/>
<organism evidence="7 8">
    <name type="scientific">Saccharopolyspora erythraea</name>
    <name type="common">Streptomyces erythraeus</name>
    <dbReference type="NCBI Taxonomy" id="1836"/>
    <lineage>
        <taxon>Bacteria</taxon>
        <taxon>Bacillati</taxon>
        <taxon>Actinomycetota</taxon>
        <taxon>Actinomycetes</taxon>
        <taxon>Pseudonocardiales</taxon>
        <taxon>Pseudonocardiaceae</taxon>
        <taxon>Saccharopolyspora</taxon>
    </lineage>
</organism>